<dbReference type="RefSeq" id="WP_066384935.1">
    <property type="nucleotide sequence ID" value="NZ_LTAZ01000013.1"/>
</dbReference>
<dbReference type="InterPro" id="IPR050090">
    <property type="entry name" value="Tyrosine_recombinase_XerCD"/>
</dbReference>
<dbReference type="PROSITE" id="PS51898">
    <property type="entry name" value="TYR_RECOMBINASE"/>
    <property type="match status" value="1"/>
</dbReference>
<organism evidence="8 9">
    <name type="scientific">Halalkalicoccus paucihalophilus</name>
    <dbReference type="NCBI Taxonomy" id="1008153"/>
    <lineage>
        <taxon>Archaea</taxon>
        <taxon>Methanobacteriati</taxon>
        <taxon>Methanobacteriota</taxon>
        <taxon>Stenosarchaea group</taxon>
        <taxon>Halobacteria</taxon>
        <taxon>Halobacteriales</taxon>
        <taxon>Halococcaceae</taxon>
        <taxon>Halalkalicoccus</taxon>
    </lineage>
</organism>
<feature type="compositionally biased region" description="Polar residues" evidence="5">
    <location>
        <begin position="1"/>
        <end position="15"/>
    </location>
</feature>
<keyword evidence="2 4" id="KW-0238">DNA-binding</keyword>
<dbReference type="GO" id="GO:0006310">
    <property type="term" value="P:DNA recombination"/>
    <property type="evidence" value="ECO:0007669"/>
    <property type="project" value="UniProtKB-KW"/>
</dbReference>
<protein>
    <submittedName>
        <fullName evidence="8">Tyrosine recombinase XerC</fullName>
    </submittedName>
</protein>
<dbReference type="InterPro" id="IPR044068">
    <property type="entry name" value="CB"/>
</dbReference>
<keyword evidence="3" id="KW-0233">DNA recombination</keyword>
<dbReference type="GO" id="GO:0015074">
    <property type="term" value="P:DNA integration"/>
    <property type="evidence" value="ECO:0007669"/>
    <property type="project" value="UniProtKB-KW"/>
</dbReference>
<feature type="domain" description="Core-binding (CB)" evidence="7">
    <location>
        <begin position="16"/>
        <end position="112"/>
    </location>
</feature>
<dbReference type="InterPro" id="IPR013762">
    <property type="entry name" value="Integrase-like_cat_sf"/>
</dbReference>
<dbReference type="InterPro" id="IPR011010">
    <property type="entry name" value="DNA_brk_join_enz"/>
</dbReference>
<dbReference type="Pfam" id="PF13102">
    <property type="entry name" value="Phage_int_SAM_5"/>
    <property type="match status" value="1"/>
</dbReference>
<dbReference type="GO" id="GO:0003677">
    <property type="term" value="F:DNA binding"/>
    <property type="evidence" value="ECO:0007669"/>
    <property type="project" value="UniProtKB-UniRule"/>
</dbReference>
<dbReference type="InterPro" id="IPR002104">
    <property type="entry name" value="Integrase_catalytic"/>
</dbReference>
<dbReference type="SUPFAM" id="SSF56349">
    <property type="entry name" value="DNA breaking-rejoining enzymes"/>
    <property type="match status" value="1"/>
</dbReference>
<evidence type="ECO:0000256" key="4">
    <source>
        <dbReference type="PROSITE-ProRule" id="PRU01248"/>
    </source>
</evidence>
<dbReference type="InterPro" id="IPR025269">
    <property type="entry name" value="SAM-like_dom"/>
</dbReference>
<dbReference type="InterPro" id="IPR010998">
    <property type="entry name" value="Integrase_recombinase_N"/>
</dbReference>
<dbReference type="AlphaFoldDB" id="A0A151AA32"/>
<reference evidence="8 9" key="1">
    <citation type="submission" date="2016-02" db="EMBL/GenBank/DDBJ databases">
        <title>Genome sequence of Halalkalicoccus paucihalophilus DSM 24557.</title>
        <authorList>
            <person name="Poehlein A."/>
            <person name="Daniel R."/>
        </authorList>
    </citation>
    <scope>NUCLEOTIDE SEQUENCE [LARGE SCALE GENOMIC DNA]</scope>
    <source>
        <strain evidence="8 9">DSM 24557</strain>
    </source>
</reference>
<dbReference type="PROSITE" id="PS51900">
    <property type="entry name" value="CB"/>
    <property type="match status" value="1"/>
</dbReference>
<dbReference type="Gene3D" id="1.10.443.10">
    <property type="entry name" value="Intergrase catalytic core"/>
    <property type="match status" value="1"/>
</dbReference>
<evidence type="ECO:0000259" key="7">
    <source>
        <dbReference type="PROSITE" id="PS51900"/>
    </source>
</evidence>
<dbReference type="PANTHER" id="PTHR30349">
    <property type="entry name" value="PHAGE INTEGRASE-RELATED"/>
    <property type="match status" value="1"/>
</dbReference>
<dbReference type="Pfam" id="PF00589">
    <property type="entry name" value="Phage_integrase"/>
    <property type="match status" value="1"/>
</dbReference>
<sequence length="399" mass="45534">MPNPQSQGSTTTEDSPSLEKGLTQFLKAKAKGDDSGNYRRNAKRVITRWIEWLNQRDIEHFEQLDETVLAHYAEHLRRRVAANEAETTDSGIARSTAWTYYNTVSAFLSWASKWGYLQENYARAGLAQESMPDRSVSQQSQQQFWTPEQRTQILNYVNERAHDAIDEKGLDADVEARDRALVAVLAFTGVRASEVFRSEHDNRTGRQGIRWRDVDLDEQTISVLGKNQQRQSAWLLEQAIPAVERYRTINDPPTDDWPVFPTRHAPSLYECARTHLREVENEDEESIEAILEENPIEVVLREYCITPPAITTTGARSVMKRLCEAAELDIPTPPEGPGYLQLHGARRGIGDTFYRMDRGTAQDLMRHQSLETTKDHYSHIDATEGAKRASEMLNQSEDT</sequence>
<dbReference type="Proteomes" id="UP000075321">
    <property type="component" value="Unassembled WGS sequence"/>
</dbReference>
<evidence type="ECO:0000256" key="3">
    <source>
        <dbReference type="ARBA" id="ARBA00023172"/>
    </source>
</evidence>
<evidence type="ECO:0000256" key="5">
    <source>
        <dbReference type="SAM" id="MobiDB-lite"/>
    </source>
</evidence>
<evidence type="ECO:0000256" key="2">
    <source>
        <dbReference type="ARBA" id="ARBA00023125"/>
    </source>
</evidence>
<feature type="region of interest" description="Disordered" evidence="5">
    <location>
        <begin position="380"/>
        <end position="399"/>
    </location>
</feature>
<feature type="domain" description="Tyr recombinase" evidence="6">
    <location>
        <begin position="140"/>
        <end position="390"/>
    </location>
</feature>
<accession>A0A151AA32</accession>
<evidence type="ECO:0000259" key="6">
    <source>
        <dbReference type="PROSITE" id="PS51898"/>
    </source>
</evidence>
<keyword evidence="1" id="KW-0229">DNA integration</keyword>
<feature type="compositionally biased region" description="Basic and acidic residues" evidence="5">
    <location>
        <begin position="380"/>
        <end position="390"/>
    </location>
</feature>
<keyword evidence="9" id="KW-1185">Reference proteome</keyword>
<evidence type="ECO:0000313" key="9">
    <source>
        <dbReference type="Proteomes" id="UP000075321"/>
    </source>
</evidence>
<name>A0A151AA32_9EURY</name>
<comment type="caution">
    <text evidence="8">The sequence shown here is derived from an EMBL/GenBank/DDBJ whole genome shotgun (WGS) entry which is preliminary data.</text>
</comment>
<evidence type="ECO:0000313" key="8">
    <source>
        <dbReference type="EMBL" id="KYH24454.1"/>
    </source>
</evidence>
<dbReference type="PANTHER" id="PTHR30349:SF41">
    <property type="entry name" value="INTEGRASE_RECOMBINASE PROTEIN MJ0367-RELATED"/>
    <property type="match status" value="1"/>
</dbReference>
<dbReference type="PATRIC" id="fig|1008153.3.peg.3620"/>
<dbReference type="EMBL" id="LTAZ01000013">
    <property type="protein sequence ID" value="KYH24454.1"/>
    <property type="molecule type" value="Genomic_DNA"/>
</dbReference>
<evidence type="ECO:0000256" key="1">
    <source>
        <dbReference type="ARBA" id="ARBA00022908"/>
    </source>
</evidence>
<feature type="region of interest" description="Disordered" evidence="5">
    <location>
        <begin position="1"/>
        <end position="22"/>
    </location>
</feature>
<gene>
    <name evidence="8" type="primary">xerC_2</name>
    <name evidence="8" type="ORF">HAPAU_34370</name>
</gene>
<dbReference type="Gene3D" id="1.10.150.130">
    <property type="match status" value="1"/>
</dbReference>
<proteinExistence type="predicted"/>
<dbReference type="OrthoDB" id="194919at2157"/>